<evidence type="ECO:0000256" key="7">
    <source>
        <dbReference type="SAM" id="Phobius"/>
    </source>
</evidence>
<evidence type="ECO:0000256" key="6">
    <source>
        <dbReference type="ARBA" id="ARBA00023136"/>
    </source>
</evidence>
<protein>
    <submittedName>
        <fullName evidence="9">Surface polysaccharide O-acyltransferase-like enzyme</fullName>
    </submittedName>
</protein>
<name>A0ABS4KRF6_9CLOT</name>
<feature type="domain" description="Acyltransferase 3" evidence="8">
    <location>
        <begin position="7"/>
        <end position="344"/>
    </location>
</feature>
<keyword evidence="6 7" id="KW-0472">Membrane</keyword>
<evidence type="ECO:0000256" key="3">
    <source>
        <dbReference type="ARBA" id="ARBA00022475"/>
    </source>
</evidence>
<feature type="transmembrane region" description="Helical" evidence="7">
    <location>
        <begin position="149"/>
        <end position="167"/>
    </location>
</feature>
<feature type="transmembrane region" description="Helical" evidence="7">
    <location>
        <begin position="193"/>
        <end position="213"/>
    </location>
</feature>
<proteinExistence type="inferred from homology"/>
<reference evidence="9 10" key="1">
    <citation type="submission" date="2021-03" db="EMBL/GenBank/DDBJ databases">
        <title>Genomic Encyclopedia of Type Strains, Phase IV (KMG-IV): sequencing the most valuable type-strain genomes for metagenomic binning, comparative biology and taxonomic classification.</title>
        <authorList>
            <person name="Goeker M."/>
        </authorList>
    </citation>
    <scope>NUCLEOTIDE SEQUENCE [LARGE SCALE GENOMIC DNA]</scope>
    <source>
        <strain evidence="9 10">DSM 28783</strain>
    </source>
</reference>
<evidence type="ECO:0000256" key="1">
    <source>
        <dbReference type="ARBA" id="ARBA00004651"/>
    </source>
</evidence>
<keyword evidence="3" id="KW-1003">Cell membrane</keyword>
<keyword evidence="10" id="KW-1185">Reference proteome</keyword>
<dbReference type="InterPro" id="IPR002656">
    <property type="entry name" value="Acyl_transf_3_dom"/>
</dbReference>
<sequence length="378" mass="44572">MKKRLLELDILRGFAFILVVVEHTLGGYSYSKDISTSNLFITRFIYTMSKPAVVIFLALTAMGLVYTYYDKFNLKSFYIKKLKFLVIPYIIFSFLNIVFLKHTDRLKSFIAQIVTGNAAYHLWYMAMTLRVYLFFPLILLIIRKINKKSILIKAGFFISYFLGYLWLLKNNIDITNFLGTLIFKNPDDLQQRFINITPVLWSLYFVVGVYIILNYDKFKALILKYKKIVTALYGLTLAYNYYDEIRDVIGNPLPYIKFNYIININSRILSILFFYIVSAYILNKRKILSKLLMFIGKYSFPAYMFHIVVIQYIVNNYHQTKNLYSPMLLLIETVMFTTIIFYVINYLPYSEYAIGIKSKPKINFASVKNSFKHIFSLD</sequence>
<accession>A0ABS4KRF6</accession>
<feature type="transmembrane region" description="Helical" evidence="7">
    <location>
        <begin position="120"/>
        <end position="142"/>
    </location>
</feature>
<comment type="similarity">
    <text evidence="2">Belongs to the acyltransferase 3 family.</text>
</comment>
<dbReference type="PANTHER" id="PTHR40074:SF2">
    <property type="entry name" value="O-ACETYLTRANSFERASE WECH"/>
    <property type="match status" value="1"/>
</dbReference>
<feature type="transmembrane region" description="Helical" evidence="7">
    <location>
        <begin position="262"/>
        <end position="282"/>
    </location>
</feature>
<evidence type="ECO:0000313" key="9">
    <source>
        <dbReference type="EMBL" id="MBP2032617.1"/>
    </source>
</evidence>
<evidence type="ECO:0000256" key="2">
    <source>
        <dbReference type="ARBA" id="ARBA00007400"/>
    </source>
</evidence>
<dbReference type="RefSeq" id="WP_209701801.1">
    <property type="nucleotide sequence ID" value="NZ_JAGGLM010000006.1"/>
</dbReference>
<dbReference type="EMBL" id="JAGGLM010000006">
    <property type="protein sequence ID" value="MBP2032617.1"/>
    <property type="molecule type" value="Genomic_DNA"/>
</dbReference>
<evidence type="ECO:0000256" key="5">
    <source>
        <dbReference type="ARBA" id="ARBA00022989"/>
    </source>
</evidence>
<dbReference type="Pfam" id="PF01757">
    <property type="entry name" value="Acyl_transf_3"/>
    <property type="match status" value="1"/>
</dbReference>
<evidence type="ECO:0000313" key="10">
    <source>
        <dbReference type="Proteomes" id="UP001519307"/>
    </source>
</evidence>
<feature type="transmembrane region" description="Helical" evidence="7">
    <location>
        <begin position="294"/>
        <end position="314"/>
    </location>
</feature>
<comment type="subcellular location">
    <subcellularLocation>
        <location evidence="1">Cell membrane</location>
        <topology evidence="1">Multi-pass membrane protein</topology>
    </subcellularLocation>
</comment>
<feature type="transmembrane region" description="Helical" evidence="7">
    <location>
        <begin position="81"/>
        <end position="100"/>
    </location>
</feature>
<dbReference type="Proteomes" id="UP001519307">
    <property type="component" value="Unassembled WGS sequence"/>
</dbReference>
<feature type="transmembrane region" description="Helical" evidence="7">
    <location>
        <begin position="225"/>
        <end position="242"/>
    </location>
</feature>
<keyword evidence="4 7" id="KW-0812">Transmembrane</keyword>
<keyword evidence="5 7" id="KW-1133">Transmembrane helix</keyword>
<feature type="transmembrane region" description="Helical" evidence="7">
    <location>
        <begin position="51"/>
        <end position="69"/>
    </location>
</feature>
<dbReference type="PANTHER" id="PTHR40074">
    <property type="entry name" value="O-ACETYLTRANSFERASE WECH"/>
    <property type="match status" value="1"/>
</dbReference>
<feature type="transmembrane region" description="Helical" evidence="7">
    <location>
        <begin position="12"/>
        <end position="31"/>
    </location>
</feature>
<feature type="transmembrane region" description="Helical" evidence="7">
    <location>
        <begin position="326"/>
        <end position="347"/>
    </location>
</feature>
<comment type="caution">
    <text evidence="9">The sequence shown here is derived from an EMBL/GenBank/DDBJ whole genome shotgun (WGS) entry which is preliminary data.</text>
</comment>
<evidence type="ECO:0000259" key="8">
    <source>
        <dbReference type="Pfam" id="PF01757"/>
    </source>
</evidence>
<gene>
    <name evidence="9" type="ORF">J2Z42_001291</name>
</gene>
<evidence type="ECO:0000256" key="4">
    <source>
        <dbReference type="ARBA" id="ARBA00022692"/>
    </source>
</evidence>
<organism evidence="9 10">
    <name type="scientific">Clostridium algifaecis</name>
    <dbReference type="NCBI Taxonomy" id="1472040"/>
    <lineage>
        <taxon>Bacteria</taxon>
        <taxon>Bacillati</taxon>
        <taxon>Bacillota</taxon>
        <taxon>Clostridia</taxon>
        <taxon>Eubacteriales</taxon>
        <taxon>Clostridiaceae</taxon>
        <taxon>Clostridium</taxon>
    </lineage>
</organism>